<organism evidence="9 10">
    <name type="scientific">Citricoccus nitrophenolicus</name>
    <dbReference type="NCBI Taxonomy" id="863575"/>
    <lineage>
        <taxon>Bacteria</taxon>
        <taxon>Bacillati</taxon>
        <taxon>Actinomycetota</taxon>
        <taxon>Actinomycetes</taxon>
        <taxon>Micrococcales</taxon>
        <taxon>Micrococcaceae</taxon>
        <taxon>Citricoccus</taxon>
    </lineage>
</organism>
<feature type="transmembrane region" description="Helical" evidence="7">
    <location>
        <begin position="37"/>
        <end position="56"/>
    </location>
</feature>
<feature type="transmembrane region" description="Helical" evidence="7">
    <location>
        <begin position="145"/>
        <end position="164"/>
    </location>
</feature>
<feature type="domain" description="Cation efflux protein transmembrane" evidence="8">
    <location>
        <begin position="40"/>
        <end position="238"/>
    </location>
</feature>
<comment type="subcellular location">
    <subcellularLocation>
        <location evidence="1">Membrane</location>
        <topology evidence="1">Multi-pass membrane protein</topology>
    </subcellularLocation>
</comment>
<evidence type="ECO:0000313" key="10">
    <source>
        <dbReference type="Proteomes" id="UP001484097"/>
    </source>
</evidence>
<evidence type="ECO:0000256" key="4">
    <source>
        <dbReference type="ARBA" id="ARBA00022989"/>
    </source>
</evidence>
<dbReference type="SUPFAM" id="SSF161111">
    <property type="entry name" value="Cation efflux protein transmembrane domain-like"/>
    <property type="match status" value="1"/>
</dbReference>
<dbReference type="PANTHER" id="PTHR43840">
    <property type="entry name" value="MITOCHONDRIAL METAL TRANSPORTER 1-RELATED"/>
    <property type="match status" value="1"/>
</dbReference>
<comment type="caution">
    <text evidence="9">The sequence shown here is derived from an EMBL/GenBank/DDBJ whole genome shotgun (WGS) entry which is preliminary data.</text>
</comment>
<evidence type="ECO:0000259" key="8">
    <source>
        <dbReference type="Pfam" id="PF01545"/>
    </source>
</evidence>
<keyword evidence="2" id="KW-0813">Transport</keyword>
<dbReference type="RefSeq" id="WP_347920558.1">
    <property type="nucleotide sequence ID" value="NZ_JBDXMX010000003.1"/>
</dbReference>
<evidence type="ECO:0000256" key="5">
    <source>
        <dbReference type="ARBA" id="ARBA00023136"/>
    </source>
</evidence>
<evidence type="ECO:0000256" key="7">
    <source>
        <dbReference type="SAM" id="Phobius"/>
    </source>
</evidence>
<name>A0ABV0IJW9_9MICC</name>
<dbReference type="PANTHER" id="PTHR43840:SF15">
    <property type="entry name" value="MITOCHONDRIAL METAL TRANSPORTER 1-RELATED"/>
    <property type="match status" value="1"/>
</dbReference>
<keyword evidence="4 7" id="KW-1133">Transmembrane helix</keyword>
<evidence type="ECO:0000256" key="3">
    <source>
        <dbReference type="ARBA" id="ARBA00022692"/>
    </source>
</evidence>
<dbReference type="Proteomes" id="UP001484097">
    <property type="component" value="Unassembled WGS sequence"/>
</dbReference>
<evidence type="ECO:0000256" key="2">
    <source>
        <dbReference type="ARBA" id="ARBA00022448"/>
    </source>
</evidence>
<reference evidence="9 10" key="1">
    <citation type="submission" date="2024-05" db="EMBL/GenBank/DDBJ databases">
        <authorList>
            <person name="Yi C."/>
        </authorList>
    </citation>
    <scope>NUCLEOTIDE SEQUENCE [LARGE SCALE GENOMIC DNA]</scope>
    <source>
        <strain evidence="9 10">XS13</strain>
    </source>
</reference>
<dbReference type="Pfam" id="PF01545">
    <property type="entry name" value="Cation_efflux"/>
    <property type="match status" value="1"/>
</dbReference>
<feature type="transmembrane region" description="Helical" evidence="7">
    <location>
        <begin position="102"/>
        <end position="120"/>
    </location>
</feature>
<dbReference type="Gene3D" id="1.20.1510.10">
    <property type="entry name" value="Cation efflux protein transmembrane domain"/>
    <property type="match status" value="1"/>
</dbReference>
<accession>A0ABV0IJW9</accession>
<protein>
    <submittedName>
        <fullName evidence="9">Cation transporter</fullName>
    </submittedName>
</protein>
<evidence type="ECO:0000256" key="1">
    <source>
        <dbReference type="ARBA" id="ARBA00004141"/>
    </source>
</evidence>
<proteinExistence type="predicted"/>
<dbReference type="InterPro" id="IPR027469">
    <property type="entry name" value="Cation_efflux_TMD_sf"/>
</dbReference>
<dbReference type="InterPro" id="IPR058533">
    <property type="entry name" value="Cation_efflux_TM"/>
</dbReference>
<sequence length="345" mass="37232">MTGGPGEPGTDRTRRFGRTELPPDLEQALRRAVRLEWITIVMLAVTVTLVIVVMGSSQAMKAAWIEDMLSFIPPLAFLIAVRVINRPPTEKRPYGNHRAMGVGHLVAAVALLVMGAYLIIDSGSGLLMAEHPPIGTFHLFGHTVWQGWFMMAVMLLSIPGPVILGRMKIKIAEQLHDKVLYADADMNKADWQTGVATIVGVGGVGLGLWWFDSAAAIFVGLSILKDGATNVGTALSDLADTRARTIEGAEEHPLVRQAETQALTFAWVRHAGARIRDEGHVFHTELFVVPAPGAALTVDALEDLRQSVADLDWKLEDVAIVPVSELPAEVHGGTPQDKQSEGGGR</sequence>
<gene>
    <name evidence="9" type="ORF">ABDK96_09650</name>
</gene>
<dbReference type="InterPro" id="IPR050291">
    <property type="entry name" value="CDF_Transporter"/>
</dbReference>
<feature type="region of interest" description="Disordered" evidence="6">
    <location>
        <begin position="326"/>
        <end position="345"/>
    </location>
</feature>
<evidence type="ECO:0000313" key="9">
    <source>
        <dbReference type="EMBL" id="MEO9247944.1"/>
    </source>
</evidence>
<keyword evidence="3 7" id="KW-0812">Transmembrane</keyword>
<feature type="transmembrane region" description="Helical" evidence="7">
    <location>
        <begin position="62"/>
        <end position="81"/>
    </location>
</feature>
<dbReference type="EMBL" id="JBDXMX010000003">
    <property type="protein sequence ID" value="MEO9247944.1"/>
    <property type="molecule type" value="Genomic_DNA"/>
</dbReference>
<evidence type="ECO:0000256" key="6">
    <source>
        <dbReference type="SAM" id="MobiDB-lite"/>
    </source>
</evidence>
<keyword evidence="5 7" id="KW-0472">Membrane</keyword>
<keyword evidence="10" id="KW-1185">Reference proteome</keyword>